<sequence>MSAEALSKLSLGETMVTTRAGAARAQTAPPQHSHSQSSSSSPDLPSSPSPSGPLSSIEVVSPTPSLIEAASGLKYDVSTLDTDVRRRAKRGLMDDHAIKMKYCRISDDDRHQYLFYIDDEITVAIGGRYTVPRCTCGANEGGTACKHIFWMLDQLTSGAPDNIKTQTLQLTVDGASVQNMEPANMIDKMRLDRVAEGLDWVLHDGPIPDDDEIEDDIAEMLSVFDPDDALPAEFKSPESPFLSEEARKFREFKDLFIMYATDNLGLLNRLQMVIDPAFQTEAFFKKINFRIGRAFKALEEYMAHGPTAALSEAYDVVTCADKLRDLAQAIGAYYHQQVDSEDVATRAAAALISILDGVTSRNFDAYANITWDGIPPENPEQMNLFEALIGADTDGDNLFVLDTLKSLPHDDFLRNHWGNLSSISERLSPQWTPQPYWEAFRAIMTESRKRAASESRGSSAKRPIH</sequence>
<evidence type="ECO:0000313" key="4">
    <source>
        <dbReference type="EMBL" id="KAF2652258.1"/>
    </source>
</evidence>
<evidence type="ECO:0000256" key="2">
    <source>
        <dbReference type="SAM" id="MobiDB-lite"/>
    </source>
</evidence>
<feature type="compositionally biased region" description="Low complexity" evidence="2">
    <location>
        <begin position="18"/>
        <end position="44"/>
    </location>
</feature>
<gene>
    <name evidence="4" type="ORF">K491DRAFT_605270</name>
</gene>
<dbReference type="InterPro" id="IPR007527">
    <property type="entry name" value="Znf_SWIM"/>
</dbReference>
<evidence type="ECO:0000313" key="5">
    <source>
        <dbReference type="Proteomes" id="UP000799324"/>
    </source>
</evidence>
<keyword evidence="1" id="KW-0479">Metal-binding</keyword>
<evidence type="ECO:0000256" key="1">
    <source>
        <dbReference type="PROSITE-ProRule" id="PRU00325"/>
    </source>
</evidence>
<evidence type="ECO:0000259" key="3">
    <source>
        <dbReference type="PROSITE" id="PS50966"/>
    </source>
</evidence>
<keyword evidence="5" id="KW-1185">Reference proteome</keyword>
<feature type="domain" description="SWIM-type" evidence="3">
    <location>
        <begin position="119"/>
        <end position="156"/>
    </location>
</feature>
<accession>A0A6A6T0F1</accession>
<keyword evidence="1" id="KW-0863">Zinc-finger</keyword>
<reference evidence="4" key="1">
    <citation type="journal article" date="2020" name="Stud. Mycol.">
        <title>101 Dothideomycetes genomes: a test case for predicting lifestyles and emergence of pathogens.</title>
        <authorList>
            <person name="Haridas S."/>
            <person name="Albert R."/>
            <person name="Binder M."/>
            <person name="Bloem J."/>
            <person name="Labutti K."/>
            <person name="Salamov A."/>
            <person name="Andreopoulos B."/>
            <person name="Baker S."/>
            <person name="Barry K."/>
            <person name="Bills G."/>
            <person name="Bluhm B."/>
            <person name="Cannon C."/>
            <person name="Castanera R."/>
            <person name="Culley D."/>
            <person name="Daum C."/>
            <person name="Ezra D."/>
            <person name="Gonzalez J."/>
            <person name="Henrissat B."/>
            <person name="Kuo A."/>
            <person name="Liang C."/>
            <person name="Lipzen A."/>
            <person name="Lutzoni F."/>
            <person name="Magnuson J."/>
            <person name="Mondo S."/>
            <person name="Nolan M."/>
            <person name="Ohm R."/>
            <person name="Pangilinan J."/>
            <person name="Park H.-J."/>
            <person name="Ramirez L."/>
            <person name="Alfaro M."/>
            <person name="Sun H."/>
            <person name="Tritt A."/>
            <person name="Yoshinaga Y."/>
            <person name="Zwiers L.-H."/>
            <person name="Turgeon B."/>
            <person name="Goodwin S."/>
            <person name="Spatafora J."/>
            <person name="Crous P."/>
            <person name="Grigoriev I."/>
        </authorList>
    </citation>
    <scope>NUCLEOTIDE SEQUENCE</scope>
    <source>
        <strain evidence="4">CBS 122681</strain>
    </source>
</reference>
<feature type="region of interest" description="Disordered" evidence="2">
    <location>
        <begin position="1"/>
        <end position="59"/>
    </location>
</feature>
<dbReference type="OrthoDB" id="5387895at2759"/>
<protein>
    <recommendedName>
        <fullName evidence="3">SWIM-type domain-containing protein</fullName>
    </recommendedName>
</protein>
<dbReference type="PROSITE" id="PS50966">
    <property type="entry name" value="ZF_SWIM"/>
    <property type="match status" value="1"/>
</dbReference>
<dbReference type="AlphaFoldDB" id="A0A6A6T0F1"/>
<proteinExistence type="predicted"/>
<name>A0A6A6T0F1_9PLEO</name>
<organism evidence="4 5">
    <name type="scientific">Lophiostoma macrostomum CBS 122681</name>
    <dbReference type="NCBI Taxonomy" id="1314788"/>
    <lineage>
        <taxon>Eukaryota</taxon>
        <taxon>Fungi</taxon>
        <taxon>Dikarya</taxon>
        <taxon>Ascomycota</taxon>
        <taxon>Pezizomycotina</taxon>
        <taxon>Dothideomycetes</taxon>
        <taxon>Pleosporomycetidae</taxon>
        <taxon>Pleosporales</taxon>
        <taxon>Lophiostomataceae</taxon>
        <taxon>Lophiostoma</taxon>
    </lineage>
</organism>
<keyword evidence="1" id="KW-0862">Zinc</keyword>
<dbReference type="EMBL" id="MU004406">
    <property type="protein sequence ID" value="KAF2652258.1"/>
    <property type="molecule type" value="Genomic_DNA"/>
</dbReference>
<dbReference type="Proteomes" id="UP000799324">
    <property type="component" value="Unassembled WGS sequence"/>
</dbReference>
<dbReference type="GO" id="GO:0008270">
    <property type="term" value="F:zinc ion binding"/>
    <property type="evidence" value="ECO:0007669"/>
    <property type="project" value="UniProtKB-KW"/>
</dbReference>